<dbReference type="SMART" id="SM00387">
    <property type="entry name" value="HATPase_c"/>
    <property type="match status" value="1"/>
</dbReference>
<protein>
    <recommendedName>
        <fullName evidence="2">histidine kinase</fullName>
        <ecNumber evidence="2">2.7.13.3</ecNumber>
    </recommendedName>
</protein>
<dbReference type="InterPro" id="IPR035965">
    <property type="entry name" value="PAS-like_dom_sf"/>
</dbReference>
<dbReference type="SUPFAM" id="SSF55874">
    <property type="entry name" value="ATPase domain of HSP90 chaperone/DNA topoisomerase II/histidine kinase"/>
    <property type="match status" value="1"/>
</dbReference>
<evidence type="ECO:0000313" key="10">
    <source>
        <dbReference type="Proteomes" id="UP000198384"/>
    </source>
</evidence>
<dbReference type="Pfam" id="PF02518">
    <property type="entry name" value="HATPase_c"/>
    <property type="match status" value="1"/>
</dbReference>
<name>A0A238YMD4_9FLAO</name>
<keyword evidence="4" id="KW-0808">Transferase</keyword>
<dbReference type="CDD" id="cd00082">
    <property type="entry name" value="HisKA"/>
    <property type="match status" value="1"/>
</dbReference>
<evidence type="ECO:0000256" key="2">
    <source>
        <dbReference type="ARBA" id="ARBA00012438"/>
    </source>
</evidence>
<dbReference type="Gene3D" id="3.30.450.20">
    <property type="entry name" value="PAS domain"/>
    <property type="match status" value="1"/>
</dbReference>
<feature type="coiled-coil region" evidence="7">
    <location>
        <begin position="141"/>
        <end position="189"/>
    </location>
</feature>
<proteinExistence type="predicted"/>
<keyword evidence="10" id="KW-1185">Reference proteome</keyword>
<dbReference type="InterPro" id="IPR000014">
    <property type="entry name" value="PAS"/>
</dbReference>
<dbReference type="AlphaFoldDB" id="A0A238YMD4"/>
<dbReference type="Pfam" id="PF13426">
    <property type="entry name" value="PAS_9"/>
    <property type="match status" value="1"/>
</dbReference>
<keyword evidence="7" id="KW-0175">Coiled coil</keyword>
<dbReference type="OrthoDB" id="9808408at2"/>
<dbReference type="InterPro" id="IPR003661">
    <property type="entry name" value="HisK_dim/P_dom"/>
</dbReference>
<keyword evidence="3" id="KW-0597">Phosphoprotein</keyword>
<dbReference type="PANTHER" id="PTHR43711">
    <property type="entry name" value="TWO-COMPONENT HISTIDINE KINASE"/>
    <property type="match status" value="1"/>
</dbReference>
<dbReference type="SMART" id="SM00388">
    <property type="entry name" value="HisKA"/>
    <property type="match status" value="1"/>
</dbReference>
<dbReference type="PRINTS" id="PR00344">
    <property type="entry name" value="BCTRLSENSOR"/>
</dbReference>
<comment type="catalytic activity">
    <reaction evidence="1">
        <text>ATP + protein L-histidine = ADP + protein N-phospho-L-histidine.</text>
        <dbReference type="EC" id="2.7.13.3"/>
    </reaction>
</comment>
<dbReference type="InterPro" id="IPR036890">
    <property type="entry name" value="HATPase_C_sf"/>
</dbReference>
<dbReference type="RefSeq" id="WP_089382586.1">
    <property type="nucleotide sequence ID" value="NZ_FZNT01000010.1"/>
</dbReference>
<dbReference type="GO" id="GO:0000155">
    <property type="term" value="F:phosphorelay sensor kinase activity"/>
    <property type="evidence" value="ECO:0007669"/>
    <property type="project" value="InterPro"/>
</dbReference>
<dbReference type="SMART" id="SM00091">
    <property type="entry name" value="PAS"/>
    <property type="match status" value="1"/>
</dbReference>
<feature type="domain" description="Histidine kinase" evidence="8">
    <location>
        <begin position="196"/>
        <end position="412"/>
    </location>
</feature>
<dbReference type="SUPFAM" id="SSF55785">
    <property type="entry name" value="PYP-like sensor domain (PAS domain)"/>
    <property type="match status" value="1"/>
</dbReference>
<dbReference type="NCBIfam" id="TIGR00229">
    <property type="entry name" value="sensory_box"/>
    <property type="match status" value="1"/>
</dbReference>
<sequence>MFHQNPNIFDILFEAIPEGVIVVNEKRMIAATNASIEGMFCYKKEELIHQPIEILIPKKYHLEHPKHFDAFLKKSSIRKISNNVNLVGITKNNKEFPIEIGLNPFKVNGSTYIIALIIDITKRRDDERKIKFLNSKLEKKIKLRTLELENTINQLKQLNKDYKSEIKRRIEAEIQIKDALKKERELNELKTKFLSMVSHEFKTPLSGILTSATLFGKYKLEDQQQNRDKHIDIITNKVRYLNNIINDFLSIERLESNKVVYKFSEFNLSKIVNEVVYNSNLLLKPGQQINTSKNSDAYILYQDEKILELVLTNIINNAIKYSPQDTTINLEFYKEKKAIVFKVTDKGIGIPKKDQKFIFNRYFRAENALNSQGTGIGLNIVKSHLENLGGSIIFRSKENEGSMFKFELPMNYEKNFIN</sequence>
<evidence type="ECO:0000256" key="6">
    <source>
        <dbReference type="ARBA" id="ARBA00023012"/>
    </source>
</evidence>
<dbReference type="Proteomes" id="UP000198384">
    <property type="component" value="Unassembled WGS sequence"/>
</dbReference>
<dbReference type="Pfam" id="PF00512">
    <property type="entry name" value="HisKA"/>
    <property type="match status" value="1"/>
</dbReference>
<dbReference type="InterPro" id="IPR004358">
    <property type="entry name" value="Sig_transdc_His_kin-like_C"/>
</dbReference>
<evidence type="ECO:0000256" key="7">
    <source>
        <dbReference type="SAM" id="Coils"/>
    </source>
</evidence>
<evidence type="ECO:0000256" key="4">
    <source>
        <dbReference type="ARBA" id="ARBA00022679"/>
    </source>
</evidence>
<dbReference type="InterPro" id="IPR050736">
    <property type="entry name" value="Sensor_HK_Regulatory"/>
</dbReference>
<dbReference type="CDD" id="cd00130">
    <property type="entry name" value="PAS"/>
    <property type="match status" value="1"/>
</dbReference>
<dbReference type="InterPro" id="IPR005467">
    <property type="entry name" value="His_kinase_dom"/>
</dbReference>
<dbReference type="Gene3D" id="1.10.287.130">
    <property type="match status" value="1"/>
</dbReference>
<keyword evidence="5 9" id="KW-0418">Kinase</keyword>
<evidence type="ECO:0000256" key="5">
    <source>
        <dbReference type="ARBA" id="ARBA00022777"/>
    </source>
</evidence>
<dbReference type="InterPro" id="IPR036097">
    <property type="entry name" value="HisK_dim/P_sf"/>
</dbReference>
<dbReference type="Gene3D" id="3.30.565.10">
    <property type="entry name" value="Histidine kinase-like ATPase, C-terminal domain"/>
    <property type="match status" value="1"/>
</dbReference>
<dbReference type="EC" id="2.7.13.3" evidence="2"/>
<gene>
    <name evidence="9" type="ORF">SAMN06265371_11012</name>
</gene>
<evidence type="ECO:0000259" key="8">
    <source>
        <dbReference type="PROSITE" id="PS50109"/>
    </source>
</evidence>
<evidence type="ECO:0000256" key="3">
    <source>
        <dbReference type="ARBA" id="ARBA00022553"/>
    </source>
</evidence>
<evidence type="ECO:0000256" key="1">
    <source>
        <dbReference type="ARBA" id="ARBA00000085"/>
    </source>
</evidence>
<organism evidence="9 10">
    <name type="scientific">Lutibacter agarilyticus</name>
    <dbReference type="NCBI Taxonomy" id="1109740"/>
    <lineage>
        <taxon>Bacteria</taxon>
        <taxon>Pseudomonadati</taxon>
        <taxon>Bacteroidota</taxon>
        <taxon>Flavobacteriia</taxon>
        <taxon>Flavobacteriales</taxon>
        <taxon>Flavobacteriaceae</taxon>
        <taxon>Lutibacter</taxon>
    </lineage>
</organism>
<dbReference type="PROSITE" id="PS50109">
    <property type="entry name" value="HIS_KIN"/>
    <property type="match status" value="1"/>
</dbReference>
<evidence type="ECO:0000313" key="9">
    <source>
        <dbReference type="EMBL" id="SNR72190.1"/>
    </source>
</evidence>
<dbReference type="PANTHER" id="PTHR43711:SF26">
    <property type="entry name" value="SENSOR HISTIDINE KINASE RCSC"/>
    <property type="match status" value="1"/>
</dbReference>
<dbReference type="SUPFAM" id="SSF47384">
    <property type="entry name" value="Homodimeric domain of signal transducing histidine kinase"/>
    <property type="match status" value="1"/>
</dbReference>
<dbReference type="FunFam" id="3.30.565.10:FF:000006">
    <property type="entry name" value="Sensor histidine kinase WalK"/>
    <property type="match status" value="1"/>
</dbReference>
<dbReference type="InterPro" id="IPR003594">
    <property type="entry name" value="HATPase_dom"/>
</dbReference>
<dbReference type="CDD" id="cd00075">
    <property type="entry name" value="HATPase"/>
    <property type="match status" value="1"/>
</dbReference>
<reference evidence="9 10" key="1">
    <citation type="submission" date="2017-06" db="EMBL/GenBank/DDBJ databases">
        <authorList>
            <person name="Kim H.J."/>
            <person name="Triplett B.A."/>
        </authorList>
    </citation>
    <scope>NUCLEOTIDE SEQUENCE [LARGE SCALE GENOMIC DNA]</scope>
    <source>
        <strain evidence="9 10">DSM 29150</strain>
    </source>
</reference>
<accession>A0A238YMD4</accession>
<keyword evidence="6" id="KW-0902">Two-component regulatory system</keyword>
<dbReference type="EMBL" id="FZNT01000010">
    <property type="protein sequence ID" value="SNR72190.1"/>
    <property type="molecule type" value="Genomic_DNA"/>
</dbReference>